<sequence length="399" mass="43673">MQVVAEKSEINKRRLSIGLYINYFIHGFGLIILAQNMKELSGVWNTPLATVSYVISGVGIGRLLAYLITGFLADKISRKFFVYLGMICYLLFAIGILLSPSPQIGYIFAILAGVANSALDAGTYTTLVEMNDGKGQGTILIKAFMSAGEFILPLIVASLETNSLWFGWSFICMAALIVLNAINLFSLKFPKANIDQVTSNSVGHDLSKARKTILTLALVLYGYTSMALMILYTQWISLYAQNELNLGNVTAHFILSLYSIGSIVGVLVLYALLKHNAKESILLITLNFLALVALVMMMITKNTTFIFFASLLFGFSAAGGVMQTGLTLFMKVYPQMKGMITGVFYFFGSIASFTIPIITGWLSKKSITAAFSFNIIIGIISLGLVIIMWTAIRQGKEDK</sequence>
<feature type="transmembrane region" description="Helical" evidence="7">
    <location>
        <begin position="80"/>
        <end position="98"/>
    </location>
</feature>
<feature type="transmembrane region" description="Helical" evidence="7">
    <location>
        <begin position="165"/>
        <end position="185"/>
    </location>
</feature>
<name>A0A9X2FL17_9LACO</name>
<dbReference type="EMBL" id="JAIULA010000005">
    <property type="protein sequence ID" value="MCP0886478.1"/>
    <property type="molecule type" value="Genomic_DNA"/>
</dbReference>
<keyword evidence="3" id="KW-0813">Transport</keyword>
<evidence type="ECO:0000256" key="2">
    <source>
        <dbReference type="ARBA" id="ARBA00008335"/>
    </source>
</evidence>
<feature type="transmembrane region" description="Helical" evidence="7">
    <location>
        <begin position="280"/>
        <end position="299"/>
    </location>
</feature>
<accession>A0A9X2FL17</accession>
<keyword evidence="4 7" id="KW-0812">Transmembrane</keyword>
<feature type="transmembrane region" description="Helical" evidence="7">
    <location>
        <begin position="213"/>
        <end position="233"/>
    </location>
</feature>
<dbReference type="PANTHER" id="PTHR23514:SF3">
    <property type="entry name" value="BYPASS OF STOP CODON PROTEIN 6"/>
    <property type="match status" value="1"/>
</dbReference>
<dbReference type="Gene3D" id="1.20.1250.20">
    <property type="entry name" value="MFS general substrate transporter like domains"/>
    <property type="match status" value="2"/>
</dbReference>
<feature type="domain" description="Major facilitator superfamily (MFS) profile" evidence="8">
    <location>
        <begin position="15"/>
        <end position="395"/>
    </location>
</feature>
<gene>
    <name evidence="9" type="ORF">LB941_03890</name>
</gene>
<evidence type="ECO:0000259" key="8">
    <source>
        <dbReference type="PROSITE" id="PS50850"/>
    </source>
</evidence>
<dbReference type="PROSITE" id="PS50850">
    <property type="entry name" value="MFS"/>
    <property type="match status" value="1"/>
</dbReference>
<feature type="transmembrane region" description="Helical" evidence="7">
    <location>
        <begin position="342"/>
        <end position="363"/>
    </location>
</feature>
<comment type="caution">
    <text evidence="9">The sequence shown here is derived from an EMBL/GenBank/DDBJ whole genome shotgun (WGS) entry which is preliminary data.</text>
</comment>
<feature type="transmembrane region" description="Helical" evidence="7">
    <location>
        <begin position="104"/>
        <end position="127"/>
    </location>
</feature>
<dbReference type="InterPro" id="IPR036259">
    <property type="entry name" value="MFS_trans_sf"/>
</dbReference>
<dbReference type="RefSeq" id="WP_253359634.1">
    <property type="nucleotide sequence ID" value="NZ_JAIULA010000005.1"/>
</dbReference>
<dbReference type="PANTHER" id="PTHR23514">
    <property type="entry name" value="BYPASS OF STOP CODON PROTEIN 6"/>
    <property type="match status" value="1"/>
</dbReference>
<feature type="transmembrane region" description="Helical" evidence="7">
    <location>
        <begin position="17"/>
        <end position="36"/>
    </location>
</feature>
<dbReference type="Pfam" id="PF07690">
    <property type="entry name" value="MFS_1"/>
    <property type="match status" value="1"/>
</dbReference>
<evidence type="ECO:0000256" key="4">
    <source>
        <dbReference type="ARBA" id="ARBA00022692"/>
    </source>
</evidence>
<comment type="similarity">
    <text evidence="2">Belongs to the major facilitator superfamily.</text>
</comment>
<keyword evidence="10" id="KW-1185">Reference proteome</keyword>
<dbReference type="SUPFAM" id="SSF103473">
    <property type="entry name" value="MFS general substrate transporter"/>
    <property type="match status" value="1"/>
</dbReference>
<evidence type="ECO:0000313" key="10">
    <source>
        <dbReference type="Proteomes" id="UP001139006"/>
    </source>
</evidence>
<evidence type="ECO:0000313" key="9">
    <source>
        <dbReference type="EMBL" id="MCP0886478.1"/>
    </source>
</evidence>
<feature type="transmembrane region" description="Helical" evidence="7">
    <location>
        <begin position="369"/>
        <end position="392"/>
    </location>
</feature>
<dbReference type="InterPro" id="IPR011701">
    <property type="entry name" value="MFS"/>
</dbReference>
<evidence type="ECO:0000256" key="7">
    <source>
        <dbReference type="SAM" id="Phobius"/>
    </source>
</evidence>
<dbReference type="Proteomes" id="UP001139006">
    <property type="component" value="Unassembled WGS sequence"/>
</dbReference>
<protein>
    <submittedName>
        <fullName evidence="9">MFS transporter</fullName>
    </submittedName>
</protein>
<dbReference type="AlphaFoldDB" id="A0A9X2FL17"/>
<feature type="transmembrane region" description="Helical" evidence="7">
    <location>
        <begin position="48"/>
        <end position="68"/>
    </location>
</feature>
<dbReference type="GO" id="GO:0005886">
    <property type="term" value="C:plasma membrane"/>
    <property type="evidence" value="ECO:0007669"/>
    <property type="project" value="UniProtKB-SubCell"/>
</dbReference>
<evidence type="ECO:0000256" key="6">
    <source>
        <dbReference type="ARBA" id="ARBA00023136"/>
    </source>
</evidence>
<feature type="transmembrane region" description="Helical" evidence="7">
    <location>
        <begin position="305"/>
        <end position="330"/>
    </location>
</feature>
<dbReference type="GO" id="GO:0022857">
    <property type="term" value="F:transmembrane transporter activity"/>
    <property type="evidence" value="ECO:0007669"/>
    <property type="project" value="InterPro"/>
</dbReference>
<comment type="subcellular location">
    <subcellularLocation>
        <location evidence="1">Cell membrane</location>
        <topology evidence="1">Multi-pass membrane protein</topology>
    </subcellularLocation>
</comment>
<evidence type="ECO:0000256" key="3">
    <source>
        <dbReference type="ARBA" id="ARBA00022448"/>
    </source>
</evidence>
<dbReference type="InterPro" id="IPR051788">
    <property type="entry name" value="MFS_Transporter"/>
</dbReference>
<keyword evidence="5 7" id="KW-1133">Transmembrane helix</keyword>
<organism evidence="9 10">
    <name type="scientific">Ligilactobacillus ubinensis</name>
    <dbReference type="NCBI Taxonomy" id="2876789"/>
    <lineage>
        <taxon>Bacteria</taxon>
        <taxon>Bacillati</taxon>
        <taxon>Bacillota</taxon>
        <taxon>Bacilli</taxon>
        <taxon>Lactobacillales</taxon>
        <taxon>Lactobacillaceae</taxon>
        <taxon>Ligilactobacillus</taxon>
    </lineage>
</organism>
<feature type="transmembrane region" description="Helical" evidence="7">
    <location>
        <begin position="253"/>
        <end position="273"/>
    </location>
</feature>
<proteinExistence type="inferred from homology"/>
<keyword evidence="6 7" id="KW-0472">Membrane</keyword>
<reference evidence="9 10" key="1">
    <citation type="journal article" date="2023" name="Int. J. Syst. Evol. Microbiol.">
        <title>Ligilactobacillus ubinensis sp. nov., a novel species isolated from the wild ferment of a durian fruit (Durio zibethinus).</title>
        <authorList>
            <person name="Heng Y.C."/>
            <person name="Menon N."/>
            <person name="Chen B."/>
            <person name="Loo B.Z.L."/>
            <person name="Wong G.W.J."/>
            <person name="Lim A.C.H."/>
            <person name="Silvaraju S."/>
            <person name="Kittelmann S."/>
        </authorList>
    </citation>
    <scope>NUCLEOTIDE SEQUENCE [LARGE SCALE GENOMIC DNA]</scope>
    <source>
        <strain evidence="9 10">WILCCON 0076</strain>
    </source>
</reference>
<evidence type="ECO:0000256" key="5">
    <source>
        <dbReference type="ARBA" id="ARBA00022989"/>
    </source>
</evidence>
<evidence type="ECO:0000256" key="1">
    <source>
        <dbReference type="ARBA" id="ARBA00004651"/>
    </source>
</evidence>
<dbReference type="InterPro" id="IPR020846">
    <property type="entry name" value="MFS_dom"/>
</dbReference>
<feature type="transmembrane region" description="Helical" evidence="7">
    <location>
        <begin position="139"/>
        <end position="159"/>
    </location>
</feature>